<evidence type="ECO:0000256" key="1">
    <source>
        <dbReference type="ARBA" id="ARBA00001966"/>
    </source>
</evidence>
<dbReference type="NCBIfam" id="TIGR00372">
    <property type="entry name" value="cas4"/>
    <property type="match status" value="1"/>
</dbReference>
<feature type="domain" description="DUF83" evidence="14">
    <location>
        <begin position="7"/>
        <end position="180"/>
    </location>
</feature>
<dbReference type="GO" id="GO:0051536">
    <property type="term" value="F:iron-sulfur cluster binding"/>
    <property type="evidence" value="ECO:0007669"/>
    <property type="project" value="UniProtKB-KW"/>
</dbReference>
<comment type="function">
    <text evidence="13">CRISPR (clustered regularly interspaced short palindromic repeat) is an adaptive immune system that provides protection against mobile genetic elements (viruses, transposable elements and conjugative plasmids). CRISPR clusters contain sequences complementary to antecedent mobile elements and target invading nucleic acids. CRISPR clusters are transcribed and processed into CRISPR RNA (crRNA).</text>
</comment>
<dbReference type="GO" id="GO:0051607">
    <property type="term" value="P:defense response to virus"/>
    <property type="evidence" value="ECO:0007669"/>
    <property type="project" value="UniProtKB-KW"/>
</dbReference>
<dbReference type="GO" id="GO:0004527">
    <property type="term" value="F:exonuclease activity"/>
    <property type="evidence" value="ECO:0007669"/>
    <property type="project" value="UniProtKB-KW"/>
</dbReference>
<gene>
    <name evidence="15" type="ORF">DC3_19490</name>
</gene>
<comment type="caution">
    <text evidence="15">The sequence shown here is derived from an EMBL/GenBank/DDBJ whole genome shotgun (WGS) entry which is preliminary data.</text>
</comment>
<dbReference type="AlphaFoldDB" id="A0A511N0D8"/>
<evidence type="ECO:0000256" key="11">
    <source>
        <dbReference type="ARBA" id="ARBA00023118"/>
    </source>
</evidence>
<dbReference type="EC" id="3.1.12.1" evidence="3 13"/>
<dbReference type="InterPro" id="IPR051827">
    <property type="entry name" value="Cas4_exonuclease"/>
</dbReference>
<keyword evidence="11 13" id="KW-0051">Antiviral defense</keyword>
<dbReference type="PANTHER" id="PTHR36531:SF6">
    <property type="entry name" value="DNA REPLICATION ATP-DEPENDENT HELICASE_NUCLEASE DNA2"/>
    <property type="match status" value="1"/>
</dbReference>
<dbReference type="PANTHER" id="PTHR36531">
    <property type="entry name" value="CRISPR-ASSOCIATED EXONUCLEASE CAS4"/>
    <property type="match status" value="1"/>
</dbReference>
<evidence type="ECO:0000256" key="5">
    <source>
        <dbReference type="ARBA" id="ARBA00022722"/>
    </source>
</evidence>
<evidence type="ECO:0000256" key="6">
    <source>
        <dbReference type="ARBA" id="ARBA00022723"/>
    </source>
</evidence>
<comment type="cofactor">
    <cofactor evidence="13">
        <name>Mg(2+)</name>
        <dbReference type="ChEBI" id="CHEBI:18420"/>
    </cofactor>
    <cofactor evidence="13">
        <name>Mn(2+)</name>
        <dbReference type="ChEBI" id="CHEBI:29035"/>
    </cofactor>
    <text evidence="13">Mg(2+) or Mn(2+) required for ssDNA cleavage activity.</text>
</comment>
<dbReference type="Proteomes" id="UP000321306">
    <property type="component" value="Unassembled WGS sequence"/>
</dbReference>
<evidence type="ECO:0000259" key="14">
    <source>
        <dbReference type="Pfam" id="PF01930"/>
    </source>
</evidence>
<evidence type="ECO:0000256" key="12">
    <source>
        <dbReference type="ARBA" id="ARBA00023211"/>
    </source>
</evidence>
<reference evidence="15 16" key="1">
    <citation type="submission" date="2019-07" db="EMBL/GenBank/DDBJ databases">
        <title>Whole genome shotgun sequence of Deinococcus cellulosilyticus NBRC 106333.</title>
        <authorList>
            <person name="Hosoyama A."/>
            <person name="Uohara A."/>
            <person name="Ohji S."/>
            <person name="Ichikawa N."/>
        </authorList>
    </citation>
    <scope>NUCLEOTIDE SEQUENCE [LARGE SCALE GENOMIC DNA]</scope>
    <source>
        <strain evidence="15 16">NBRC 106333</strain>
    </source>
</reference>
<dbReference type="GO" id="GO:0046872">
    <property type="term" value="F:metal ion binding"/>
    <property type="evidence" value="ECO:0007669"/>
    <property type="project" value="UniProtKB-KW"/>
</dbReference>
<evidence type="ECO:0000256" key="4">
    <source>
        <dbReference type="ARBA" id="ARBA00020049"/>
    </source>
</evidence>
<dbReference type="OrthoDB" id="9781776at2"/>
<evidence type="ECO:0000256" key="10">
    <source>
        <dbReference type="ARBA" id="ARBA00023014"/>
    </source>
</evidence>
<evidence type="ECO:0000256" key="8">
    <source>
        <dbReference type="ARBA" id="ARBA00022839"/>
    </source>
</evidence>
<keyword evidence="5 13" id="KW-0540">Nuclease</keyword>
<proteinExistence type="inferred from homology"/>
<dbReference type="EMBL" id="BJXB01000007">
    <property type="protein sequence ID" value="GEM46314.1"/>
    <property type="molecule type" value="Genomic_DNA"/>
</dbReference>
<name>A0A511N0D8_DEIC1</name>
<dbReference type="RefSeq" id="WP_146884131.1">
    <property type="nucleotide sequence ID" value="NZ_BJXB01000007.1"/>
</dbReference>
<keyword evidence="9 13" id="KW-0408">Iron</keyword>
<evidence type="ECO:0000256" key="13">
    <source>
        <dbReference type="RuleBase" id="RU365022"/>
    </source>
</evidence>
<evidence type="ECO:0000313" key="15">
    <source>
        <dbReference type="EMBL" id="GEM46314.1"/>
    </source>
</evidence>
<comment type="cofactor">
    <cofactor evidence="1">
        <name>[4Fe-4S] cluster</name>
        <dbReference type="ChEBI" id="CHEBI:49883"/>
    </cofactor>
</comment>
<sequence>MQVVSLSALQHYLFCPRQCALIHVEQVWEDNLYTERGNRQHQKVDVPRSEKRPGVRQEYAMPLWSESLQLSGKGDLIEFLKDGTPYPVEHKVGRKLKLADQIQLCAQALCLEDMFQRPVPSGALFYHSIRTRKEVEFTPELRQLTLDTIDQTRNLLENLLLPRAQYDERCTHCSLIDLCLPEAHQVFEPEDPCKPS</sequence>
<keyword evidence="16" id="KW-1185">Reference proteome</keyword>
<dbReference type="InterPro" id="IPR022765">
    <property type="entry name" value="Dna2/Cas4_DUF83"/>
</dbReference>
<dbReference type="InterPro" id="IPR013343">
    <property type="entry name" value="CRISPR-assoc_prot_Cas4"/>
</dbReference>
<evidence type="ECO:0000256" key="9">
    <source>
        <dbReference type="ARBA" id="ARBA00023004"/>
    </source>
</evidence>
<keyword evidence="7 13" id="KW-0378">Hydrolase</keyword>
<organism evidence="15 16">
    <name type="scientific">Deinococcus cellulosilyticus (strain DSM 18568 / NBRC 106333 / KACC 11606 / 5516J-15)</name>
    <dbReference type="NCBI Taxonomy" id="1223518"/>
    <lineage>
        <taxon>Bacteria</taxon>
        <taxon>Thermotogati</taxon>
        <taxon>Deinococcota</taxon>
        <taxon>Deinococci</taxon>
        <taxon>Deinococcales</taxon>
        <taxon>Deinococcaceae</taxon>
        <taxon>Deinococcus</taxon>
    </lineage>
</organism>
<protein>
    <recommendedName>
        <fullName evidence="4 13">CRISPR-associated exonuclease Cas4</fullName>
        <ecNumber evidence="3 13">3.1.12.1</ecNumber>
    </recommendedName>
</protein>
<accession>A0A511N0D8</accession>
<evidence type="ECO:0000256" key="2">
    <source>
        <dbReference type="ARBA" id="ARBA00009189"/>
    </source>
</evidence>
<keyword evidence="12 13" id="KW-0464">Manganese</keyword>
<evidence type="ECO:0000256" key="7">
    <source>
        <dbReference type="ARBA" id="ARBA00022801"/>
    </source>
</evidence>
<comment type="cofactor">
    <cofactor evidence="13">
        <name>iron-sulfur cluster</name>
        <dbReference type="ChEBI" id="CHEBI:30408"/>
    </cofactor>
</comment>
<dbReference type="InterPro" id="IPR011604">
    <property type="entry name" value="PDDEXK-like_dom_sf"/>
</dbReference>
<evidence type="ECO:0000256" key="3">
    <source>
        <dbReference type="ARBA" id="ARBA00012768"/>
    </source>
</evidence>
<keyword evidence="8 13" id="KW-0269">Exonuclease</keyword>
<keyword evidence="10 13" id="KW-0411">Iron-sulfur</keyword>
<keyword evidence="6 13" id="KW-0479">Metal-binding</keyword>
<evidence type="ECO:0000313" key="16">
    <source>
        <dbReference type="Proteomes" id="UP000321306"/>
    </source>
</evidence>
<dbReference type="Gene3D" id="3.90.320.10">
    <property type="match status" value="1"/>
</dbReference>
<comment type="similarity">
    <text evidence="2 13">Belongs to the CRISPR-associated exonuclease Cas4 family.</text>
</comment>
<dbReference type="Pfam" id="PF01930">
    <property type="entry name" value="Cas_Cas4"/>
    <property type="match status" value="1"/>
</dbReference>